<organism evidence="2 3">
    <name type="scientific">Haloplanus rallus</name>
    <dbReference type="NCBI Taxonomy" id="1816183"/>
    <lineage>
        <taxon>Archaea</taxon>
        <taxon>Methanobacteriati</taxon>
        <taxon>Methanobacteriota</taxon>
        <taxon>Stenosarchaea group</taxon>
        <taxon>Halobacteria</taxon>
        <taxon>Halobacteriales</taxon>
        <taxon>Haloferacaceae</taxon>
        <taxon>Haloplanus</taxon>
    </lineage>
</organism>
<dbReference type="AlphaFoldDB" id="A0A6B9FCG1"/>
<evidence type="ECO:0000313" key="3">
    <source>
        <dbReference type="Proteomes" id="UP000428325"/>
    </source>
</evidence>
<keyword evidence="2" id="KW-0418">Kinase</keyword>
<proteinExistence type="predicted"/>
<dbReference type="OrthoDB" id="302327at2157"/>
<feature type="domain" description="DICT" evidence="1">
    <location>
        <begin position="106"/>
        <end position="212"/>
    </location>
</feature>
<sequence length="260" mass="29360">MVADVPQSSIRDFFADLADASASLVTVNRTRPEPVRDLLADAFATQSVELSERTLPTDGDDLLALRKDGEIAAISSLDRVMQSYLLVNADQFRTSTRAFDDDVPAVLTNLDETLFDLRGYPASNKEKLLLVLISRHIERMAYEAGEGTIRSTFQRLSRLVDEFGTRQVYERLSGRTLDVHVYGVPDESPTWLDATIHRGTSDEYRNSWCVVYRPANGATADGPRSAALVANQYEPNRWRGFWTYDPERVARIDDYLERAF</sequence>
<protein>
    <submittedName>
        <fullName evidence="2">Histidine kinase</fullName>
    </submittedName>
</protein>
<evidence type="ECO:0000259" key="1">
    <source>
        <dbReference type="Pfam" id="PF10069"/>
    </source>
</evidence>
<keyword evidence="3" id="KW-1185">Reference proteome</keyword>
<accession>A0A6B9FCG1</accession>
<name>A0A6B9FCG1_9EURY</name>
<dbReference type="KEGG" id="hra:EI982_07090"/>
<dbReference type="PIRSF" id="PIRSF030471">
    <property type="entry name" value="STR_Vng0742h_prd"/>
    <property type="match status" value="1"/>
</dbReference>
<dbReference type="Proteomes" id="UP000428325">
    <property type="component" value="Chromosome"/>
</dbReference>
<reference evidence="2 3" key="1">
    <citation type="submission" date="2018-12" db="EMBL/GenBank/DDBJ databases">
        <title>Complete genome sequence of Haloplanus rallus MBLA0036.</title>
        <authorList>
            <person name="Nam Y.-d."/>
            <person name="Kang J."/>
            <person name="Chung W.-H."/>
            <person name="Park Y.S."/>
        </authorList>
    </citation>
    <scope>NUCLEOTIDE SEQUENCE [LARGE SCALE GENOMIC DNA]</scope>
    <source>
        <strain evidence="2 3">MBLA0036</strain>
    </source>
</reference>
<evidence type="ECO:0000313" key="2">
    <source>
        <dbReference type="EMBL" id="QGX96624.1"/>
    </source>
</evidence>
<dbReference type="EMBL" id="CP034345">
    <property type="protein sequence ID" value="QGX96624.1"/>
    <property type="molecule type" value="Genomic_DNA"/>
</dbReference>
<dbReference type="Pfam" id="PF10069">
    <property type="entry name" value="DICT"/>
    <property type="match status" value="1"/>
</dbReference>
<keyword evidence="2" id="KW-0808">Transferase</keyword>
<gene>
    <name evidence="2" type="ORF">EI982_07090</name>
</gene>
<dbReference type="GO" id="GO:0016301">
    <property type="term" value="F:kinase activity"/>
    <property type="evidence" value="ECO:0007669"/>
    <property type="project" value="UniProtKB-KW"/>
</dbReference>
<dbReference type="InterPro" id="IPR016954">
    <property type="entry name" value="Uncharacterised_Vng0742h"/>
</dbReference>
<dbReference type="InterPro" id="IPR019278">
    <property type="entry name" value="DICT_dom"/>
</dbReference>